<dbReference type="Pfam" id="PF02954">
    <property type="entry name" value="HTH_8"/>
    <property type="match status" value="1"/>
</dbReference>
<dbReference type="InterPro" id="IPR002078">
    <property type="entry name" value="Sigma_54_int"/>
</dbReference>
<dbReference type="GO" id="GO:0006355">
    <property type="term" value="P:regulation of DNA-templated transcription"/>
    <property type="evidence" value="ECO:0007669"/>
    <property type="project" value="InterPro"/>
</dbReference>
<organism evidence="7">
    <name type="scientific">marine sediment metagenome</name>
    <dbReference type="NCBI Taxonomy" id="412755"/>
    <lineage>
        <taxon>unclassified sequences</taxon>
        <taxon>metagenomes</taxon>
        <taxon>ecological metagenomes</taxon>
    </lineage>
</organism>
<dbReference type="FunFam" id="3.40.50.300:FF:000006">
    <property type="entry name" value="DNA-binding transcriptional regulator NtrC"/>
    <property type="match status" value="1"/>
</dbReference>
<reference evidence="7" key="1">
    <citation type="journal article" date="2014" name="Front. Microbiol.">
        <title>High frequency of phylogenetically diverse reductive dehalogenase-homologous genes in deep subseafloor sedimentary metagenomes.</title>
        <authorList>
            <person name="Kawai M."/>
            <person name="Futagami T."/>
            <person name="Toyoda A."/>
            <person name="Takaki Y."/>
            <person name="Nishi S."/>
            <person name="Hori S."/>
            <person name="Arai W."/>
            <person name="Tsubouchi T."/>
            <person name="Morono Y."/>
            <person name="Uchiyama I."/>
            <person name="Ito T."/>
            <person name="Fujiyama A."/>
            <person name="Inagaki F."/>
            <person name="Takami H."/>
        </authorList>
    </citation>
    <scope>NUCLEOTIDE SEQUENCE</scope>
    <source>
        <strain evidence="7">Expedition CK06-06</strain>
    </source>
</reference>
<dbReference type="Pfam" id="PF25601">
    <property type="entry name" value="AAA_lid_14"/>
    <property type="match status" value="1"/>
</dbReference>
<dbReference type="PANTHER" id="PTHR32071">
    <property type="entry name" value="TRANSCRIPTIONAL REGULATORY PROTEIN"/>
    <property type="match status" value="1"/>
</dbReference>
<dbReference type="GO" id="GO:0043565">
    <property type="term" value="F:sequence-specific DNA binding"/>
    <property type="evidence" value="ECO:0007669"/>
    <property type="project" value="InterPro"/>
</dbReference>
<dbReference type="PROSITE" id="PS00676">
    <property type="entry name" value="SIGMA54_INTERACT_2"/>
    <property type="match status" value="1"/>
</dbReference>
<dbReference type="InterPro" id="IPR025944">
    <property type="entry name" value="Sigma_54_int_dom_CS"/>
</dbReference>
<evidence type="ECO:0000256" key="5">
    <source>
        <dbReference type="ARBA" id="ARBA00023163"/>
    </source>
</evidence>
<gene>
    <name evidence="7" type="ORF">S01H1_56569</name>
</gene>
<keyword evidence="3" id="KW-0805">Transcription regulation</keyword>
<sequence>PFIAINCAAIPRDLVESELFGYDEGAFTGAKRGGRPGKFEIAEGGTLFLDEIESMPLESQPKLLRVIESNQLMRVGGNKVIPIDVRIISSTNQDLLSAAKEGNFREDLYYRLNTVNVDIPPLRDRKDDIPILVKYICGKIGRKLNKNNIEIDKKALKVLCDYNWPGNIRELENVIESAVLLSKNSKITIGVIPENIKRFKSNKLYIKDEKGVNSLIDIEKEAIFKVLKEVKGNISKASRVLGIDRSTLYRKIKKFKS</sequence>
<dbReference type="AlphaFoldDB" id="X0VMG7"/>
<proteinExistence type="predicted"/>
<keyword evidence="5" id="KW-0804">Transcription</keyword>
<dbReference type="GO" id="GO:0005524">
    <property type="term" value="F:ATP binding"/>
    <property type="evidence" value="ECO:0007669"/>
    <property type="project" value="UniProtKB-KW"/>
</dbReference>
<evidence type="ECO:0000256" key="4">
    <source>
        <dbReference type="ARBA" id="ARBA00023125"/>
    </source>
</evidence>
<evidence type="ECO:0000313" key="7">
    <source>
        <dbReference type="EMBL" id="GAG19544.1"/>
    </source>
</evidence>
<dbReference type="InterPro" id="IPR025943">
    <property type="entry name" value="Sigma_54_int_dom_ATP-bd_2"/>
</dbReference>
<dbReference type="PROSITE" id="PS00688">
    <property type="entry name" value="SIGMA54_INTERACT_3"/>
    <property type="match status" value="1"/>
</dbReference>
<dbReference type="InterPro" id="IPR058031">
    <property type="entry name" value="AAA_lid_NorR"/>
</dbReference>
<comment type="caution">
    <text evidence="7">The sequence shown here is derived from an EMBL/GenBank/DDBJ whole genome shotgun (WGS) entry which is preliminary data.</text>
</comment>
<keyword evidence="2" id="KW-0067">ATP-binding</keyword>
<name>X0VMG7_9ZZZZ</name>
<dbReference type="SUPFAM" id="SSF46689">
    <property type="entry name" value="Homeodomain-like"/>
    <property type="match status" value="1"/>
</dbReference>
<dbReference type="Pfam" id="PF00158">
    <property type="entry name" value="Sigma54_activat"/>
    <property type="match status" value="1"/>
</dbReference>
<keyword evidence="4" id="KW-0238">DNA-binding</keyword>
<accession>X0VMG7</accession>
<evidence type="ECO:0000259" key="6">
    <source>
        <dbReference type="PROSITE" id="PS50045"/>
    </source>
</evidence>
<dbReference type="SUPFAM" id="SSF52540">
    <property type="entry name" value="P-loop containing nucleoside triphosphate hydrolases"/>
    <property type="match status" value="1"/>
</dbReference>
<dbReference type="InterPro" id="IPR009057">
    <property type="entry name" value="Homeodomain-like_sf"/>
</dbReference>
<feature type="non-terminal residue" evidence="7">
    <location>
        <position position="257"/>
    </location>
</feature>
<evidence type="ECO:0000256" key="1">
    <source>
        <dbReference type="ARBA" id="ARBA00022741"/>
    </source>
</evidence>
<dbReference type="EMBL" id="BARS01036843">
    <property type="protein sequence ID" value="GAG19544.1"/>
    <property type="molecule type" value="Genomic_DNA"/>
</dbReference>
<dbReference type="Gene3D" id="3.40.50.300">
    <property type="entry name" value="P-loop containing nucleotide triphosphate hydrolases"/>
    <property type="match status" value="1"/>
</dbReference>
<evidence type="ECO:0000256" key="3">
    <source>
        <dbReference type="ARBA" id="ARBA00023015"/>
    </source>
</evidence>
<dbReference type="InterPro" id="IPR002197">
    <property type="entry name" value="HTH_Fis"/>
</dbReference>
<dbReference type="Gene3D" id="1.10.10.60">
    <property type="entry name" value="Homeodomain-like"/>
    <property type="match status" value="1"/>
</dbReference>
<feature type="non-terminal residue" evidence="7">
    <location>
        <position position="1"/>
    </location>
</feature>
<dbReference type="CDD" id="cd00009">
    <property type="entry name" value="AAA"/>
    <property type="match status" value="1"/>
</dbReference>
<dbReference type="PROSITE" id="PS50045">
    <property type="entry name" value="SIGMA54_INTERACT_4"/>
    <property type="match status" value="1"/>
</dbReference>
<dbReference type="PANTHER" id="PTHR32071:SF57">
    <property type="entry name" value="C4-DICARBOXYLATE TRANSPORT TRANSCRIPTIONAL REGULATORY PROTEIN DCTD"/>
    <property type="match status" value="1"/>
</dbReference>
<protein>
    <recommendedName>
        <fullName evidence="6">Sigma-54 factor interaction domain-containing protein</fullName>
    </recommendedName>
</protein>
<dbReference type="InterPro" id="IPR027417">
    <property type="entry name" value="P-loop_NTPase"/>
</dbReference>
<feature type="domain" description="Sigma-54 factor interaction" evidence="6">
    <location>
        <begin position="1"/>
        <end position="180"/>
    </location>
</feature>
<dbReference type="Gene3D" id="1.10.8.60">
    <property type="match status" value="1"/>
</dbReference>
<evidence type="ECO:0000256" key="2">
    <source>
        <dbReference type="ARBA" id="ARBA00022840"/>
    </source>
</evidence>
<keyword evidence="1" id="KW-0547">Nucleotide-binding</keyword>
<dbReference type="PRINTS" id="PR01590">
    <property type="entry name" value="HTHFIS"/>
</dbReference>